<proteinExistence type="predicted"/>
<evidence type="ECO:0000313" key="1">
    <source>
        <dbReference type="EMBL" id="CAA9994562.1"/>
    </source>
</evidence>
<name>A0A6H5FZ54_9HEMI</name>
<sequence>MKSSKFRPILVDARKNSSRLVVSNGFRSPDDIFSIIFAFYGEDPGEKTKVRIFKLLPFHRVLALSMNGIKREWKNFPLRQDLNQAALSTVSSATECQGGASK</sequence>
<dbReference type="AlphaFoldDB" id="A0A6H5FZ54"/>
<accession>A0A6H5FZ54</accession>
<reference evidence="1 2" key="1">
    <citation type="submission" date="2020-02" db="EMBL/GenBank/DDBJ databases">
        <authorList>
            <person name="Ferguson B K."/>
        </authorList>
    </citation>
    <scope>NUCLEOTIDE SEQUENCE [LARGE SCALE GENOMIC DNA]</scope>
</reference>
<dbReference type="EMBL" id="CADCXU010002004">
    <property type="protein sequence ID" value="CAA9994562.1"/>
    <property type="molecule type" value="Genomic_DNA"/>
</dbReference>
<evidence type="ECO:0000313" key="2">
    <source>
        <dbReference type="Proteomes" id="UP000479000"/>
    </source>
</evidence>
<protein>
    <submittedName>
        <fullName evidence="1">Uncharacterized protein</fullName>
    </submittedName>
</protein>
<gene>
    <name evidence="1" type="ORF">NTEN_LOCUS1378</name>
</gene>
<organism evidence="1 2">
    <name type="scientific">Nesidiocoris tenuis</name>
    <dbReference type="NCBI Taxonomy" id="355587"/>
    <lineage>
        <taxon>Eukaryota</taxon>
        <taxon>Metazoa</taxon>
        <taxon>Ecdysozoa</taxon>
        <taxon>Arthropoda</taxon>
        <taxon>Hexapoda</taxon>
        <taxon>Insecta</taxon>
        <taxon>Pterygota</taxon>
        <taxon>Neoptera</taxon>
        <taxon>Paraneoptera</taxon>
        <taxon>Hemiptera</taxon>
        <taxon>Heteroptera</taxon>
        <taxon>Panheteroptera</taxon>
        <taxon>Cimicomorpha</taxon>
        <taxon>Miridae</taxon>
        <taxon>Dicyphina</taxon>
        <taxon>Nesidiocoris</taxon>
    </lineage>
</organism>
<keyword evidence="2" id="KW-1185">Reference proteome</keyword>
<dbReference type="Proteomes" id="UP000479000">
    <property type="component" value="Unassembled WGS sequence"/>
</dbReference>